<feature type="compositionally biased region" description="Acidic residues" evidence="1">
    <location>
        <begin position="501"/>
        <end position="511"/>
    </location>
</feature>
<feature type="region of interest" description="Disordered" evidence="1">
    <location>
        <begin position="207"/>
        <end position="315"/>
    </location>
</feature>
<protein>
    <submittedName>
        <fullName evidence="2">Uncharacterized protein</fullName>
    </submittedName>
</protein>
<gene>
    <name evidence="2" type="ORF">LTR09_004289</name>
</gene>
<dbReference type="EMBL" id="JAWDJX010000011">
    <property type="protein sequence ID" value="KAK3054560.1"/>
    <property type="molecule type" value="Genomic_DNA"/>
</dbReference>
<feature type="compositionally biased region" description="Basic and acidic residues" evidence="1">
    <location>
        <begin position="374"/>
        <end position="392"/>
    </location>
</feature>
<dbReference type="AlphaFoldDB" id="A0AAJ0DPW5"/>
<reference evidence="2" key="1">
    <citation type="submission" date="2023-04" db="EMBL/GenBank/DDBJ databases">
        <title>Black Yeasts Isolated from many extreme environments.</title>
        <authorList>
            <person name="Coleine C."/>
            <person name="Stajich J.E."/>
            <person name="Selbmann L."/>
        </authorList>
    </citation>
    <scope>NUCLEOTIDE SEQUENCE</scope>
    <source>
        <strain evidence="2">CCFEE 5312</strain>
    </source>
</reference>
<evidence type="ECO:0000256" key="1">
    <source>
        <dbReference type="SAM" id="MobiDB-lite"/>
    </source>
</evidence>
<keyword evidence="3" id="KW-1185">Reference proteome</keyword>
<feature type="compositionally biased region" description="Basic and acidic residues" evidence="1">
    <location>
        <begin position="418"/>
        <end position="427"/>
    </location>
</feature>
<dbReference type="Proteomes" id="UP001271007">
    <property type="component" value="Unassembled WGS sequence"/>
</dbReference>
<name>A0AAJ0DPW5_9PEZI</name>
<proteinExistence type="predicted"/>
<feature type="compositionally biased region" description="Basic residues" evidence="1">
    <location>
        <begin position="516"/>
        <end position="525"/>
    </location>
</feature>
<feature type="compositionally biased region" description="Basic and acidic residues" evidence="1">
    <location>
        <begin position="458"/>
        <end position="472"/>
    </location>
</feature>
<comment type="caution">
    <text evidence="2">The sequence shown here is derived from an EMBL/GenBank/DDBJ whole genome shotgun (WGS) entry which is preliminary data.</text>
</comment>
<sequence length="801" mass="88522">MAYSWKLTVMKAHEGGSSSSAGPMPAQHTFQRTLERASEVTFTMTSAVIRVGYNRRHSRFAIVHLVYQDLDVLLSSYTKLSRQAASSSCLHHHTKAYHKLNNIYTTFVSTHQRLTSTFVHQARSMAPAVTSPKIDITDTTISPKRKATLKAKVKQHSKVMAETIFREPPIVESRLEFLPRNLDDKFRVLNDPVGTKKREAGYTALHKSAQKVELKRHAPPAQDPTPTKKAKTASPMSTPTKKRNTTRSKPSPLKQVMFATPPTATKRKNDSTESSPSKKAKYAPNPDFKRETRSSTNTTSTISTPGKSEPISTTDLYATTPTGVKLFKSRLEHSETPQTLSAERSTVDKGRLKIKLRKAKKSDPAPVTEAANESDAHKGAESTPAEDVKTADIADTTRTTRTKSKAKAASVEAAIESGAHEDTDEQPKQAVKTIATPRAKGKGKAASLEDVIAFAAREAAEERPKQEVKTTETARPTRSKGKAKAIASDDPTDLSDAHSDTEEEPEDESEVETPRKTRAKGKGKATAKATTTASSSNSNGFATKVPKDFVGKGTNLGTSSNKPANAPLDQPWRCANRSCNSGQTWHYRDGDTKKSNGRKVISNFFGRNKKETNYIHLEVWHHYCRKDYQRGTYRVDKIGGKIKCDHYTDNIETQLQRLQMWRPEARFKVQLNSGATTRLNKYFAALAKNNNDVAAAEAAVHVAPRTNKKNELVPLKLEDEFPPKYLDQFQSQFPAQGVDYDYLATIIAWTRNLVNTGEITSMPPMEFLITKEADNEAGVTDPNTNYMDWVQTTATPAGSSA</sequence>
<evidence type="ECO:0000313" key="3">
    <source>
        <dbReference type="Proteomes" id="UP001271007"/>
    </source>
</evidence>
<accession>A0AAJ0DPW5</accession>
<feature type="compositionally biased region" description="Low complexity" evidence="1">
    <location>
        <begin position="294"/>
        <end position="304"/>
    </location>
</feature>
<evidence type="ECO:0000313" key="2">
    <source>
        <dbReference type="EMBL" id="KAK3054560.1"/>
    </source>
</evidence>
<feature type="region of interest" description="Disordered" evidence="1">
    <location>
        <begin position="330"/>
        <end position="546"/>
    </location>
</feature>
<feature type="compositionally biased region" description="Low complexity" evidence="1">
    <location>
        <begin position="407"/>
        <end position="417"/>
    </location>
</feature>
<organism evidence="2 3">
    <name type="scientific">Extremus antarcticus</name>
    <dbReference type="NCBI Taxonomy" id="702011"/>
    <lineage>
        <taxon>Eukaryota</taxon>
        <taxon>Fungi</taxon>
        <taxon>Dikarya</taxon>
        <taxon>Ascomycota</taxon>
        <taxon>Pezizomycotina</taxon>
        <taxon>Dothideomycetes</taxon>
        <taxon>Dothideomycetidae</taxon>
        <taxon>Mycosphaerellales</taxon>
        <taxon>Extremaceae</taxon>
        <taxon>Extremus</taxon>
    </lineage>
</organism>